<dbReference type="AlphaFoldDB" id="A0A6J4E3P6"/>
<evidence type="ECO:0000259" key="3">
    <source>
        <dbReference type="PROSITE" id="PS50966"/>
    </source>
</evidence>
<feature type="domain" description="SWIM-type" evidence="3">
    <location>
        <begin position="54"/>
        <end position="87"/>
    </location>
</feature>
<name>A0A6J4E3P6_9PSED</name>
<dbReference type="InterPro" id="IPR007527">
    <property type="entry name" value="Znf_SWIM"/>
</dbReference>
<dbReference type="Proteomes" id="UP001054892">
    <property type="component" value="Unassembled WGS sequence"/>
</dbReference>
<evidence type="ECO:0000313" key="7">
    <source>
        <dbReference type="Proteomes" id="UP001054892"/>
    </source>
</evidence>
<keyword evidence="7" id="KW-1185">Reference proteome</keyword>
<keyword evidence="1" id="KW-0479">Metal-binding</keyword>
<sequence length="671" mass="74062">MSAWQDRYRSYDDAALEVLANAGLLRRATKDVEAGKLRWLENDERGGLVEADGQQVRLDATGIDAVRCTCPANGCCKHILAAVIWLREHPTAPAGEEAPAEDADIALREALALEPQQLQKQAGKAATRKARQWLGELGEARHQSHGRRLVIHLPALACEVIYLAGGGFDGMLSEGRENERKALHLAALALLFQGQGQPWDWPADSDAPAPDPVQLSPAERDLLTSLHALLQELLRQGLSHASQASAVQLRMLNLSARTEGLPRLAAQLRTLGGQIGRLADRDDHIGEREVLVQMAQVHALATALQQADSQRLPALRGRLRRDYQAGATLDLLPLGGHWWTTPGGARGLTLAFWDLEEGEVREASLARPDNSDPGFRRESAWSQQALWKSTPQLLCRSPLRLLSPRQADDGRLASHGDTRSEAQPHWAGHDPRLGTLGIGRWSTLREHLEDSAALSAEAPTSLLLRPTRCHEAVLDEVRQALCWTLEDDQGEAITLELPCTAERRDRLDNLERAQKARDDIRAVLVRPWVDGRRRTLEPLALLIADNGELRCLSLDFESVIRGGLSLNRRLFERIQRLLDRQRPTAIAPQAPSLATRLVEPALDVLESLASCGRQQLSRHQREVLQQQETLARAAGVDLLAQHLRGLREPAEVHPHALLASSHLMVRLLALG</sequence>
<accession>A0A6J4E3P6</accession>
<dbReference type="EMBL" id="AP023189">
    <property type="protein sequence ID" value="BCG23866.1"/>
    <property type="molecule type" value="Genomic_DNA"/>
</dbReference>
<proteinExistence type="predicted"/>
<keyword evidence="1" id="KW-0862">Zinc</keyword>
<dbReference type="GO" id="GO:0008270">
    <property type="term" value="F:zinc ion binding"/>
    <property type="evidence" value="ECO:0007669"/>
    <property type="project" value="UniProtKB-KW"/>
</dbReference>
<evidence type="ECO:0000313" key="5">
    <source>
        <dbReference type="EMBL" id="GJN51910.1"/>
    </source>
</evidence>
<keyword evidence="1" id="KW-0863">Zinc-finger</keyword>
<reference evidence="4 6" key="1">
    <citation type="submission" date="2020-05" db="EMBL/GenBank/DDBJ databases">
        <title>Characterization of novel class B3 metallo-beta-lactamase from novel Pseudomonas species.</title>
        <authorList>
            <person name="Yamada K."/>
            <person name="Aoki K."/>
            <person name="Ishii Y."/>
        </authorList>
    </citation>
    <scope>NUCLEOTIDE SEQUENCE [LARGE SCALE GENOMIC DNA]</scope>
    <source>
        <strain evidence="4 6">TUM18999</strain>
        <strain evidence="5 7">TUM20286</strain>
    </source>
</reference>
<dbReference type="Pfam" id="PF04434">
    <property type="entry name" value="SWIM"/>
    <property type="match status" value="1"/>
</dbReference>
<organism evidence="4 6">
    <name type="scientific">Pseudomonas tohonis</name>
    <dbReference type="NCBI Taxonomy" id="2725477"/>
    <lineage>
        <taxon>Bacteria</taxon>
        <taxon>Pseudomonadati</taxon>
        <taxon>Pseudomonadota</taxon>
        <taxon>Gammaproteobacteria</taxon>
        <taxon>Pseudomonadales</taxon>
        <taxon>Pseudomonadaceae</taxon>
        <taxon>Pseudomonas</taxon>
    </lineage>
</organism>
<dbReference type="KEGG" id="ptw:TUM18999_20570"/>
<protein>
    <recommendedName>
        <fullName evidence="3">SWIM-type domain-containing protein</fullName>
    </recommendedName>
</protein>
<dbReference type="PROSITE" id="PS50966">
    <property type="entry name" value="ZF_SWIM"/>
    <property type="match status" value="1"/>
</dbReference>
<gene>
    <name evidence="4" type="ORF">TUM18999_20570</name>
    <name evidence="5" type="ORF">TUM20286_16620</name>
</gene>
<dbReference type="EMBL" id="BQKM01000002">
    <property type="protein sequence ID" value="GJN51910.1"/>
    <property type="molecule type" value="Genomic_DNA"/>
</dbReference>
<evidence type="ECO:0000256" key="2">
    <source>
        <dbReference type="SAM" id="MobiDB-lite"/>
    </source>
</evidence>
<feature type="region of interest" description="Disordered" evidence="2">
    <location>
        <begin position="406"/>
        <end position="431"/>
    </location>
</feature>
<dbReference type="Proteomes" id="UP000509383">
    <property type="component" value="Chromosome"/>
</dbReference>
<evidence type="ECO:0000313" key="4">
    <source>
        <dbReference type="EMBL" id="BCG23866.1"/>
    </source>
</evidence>
<evidence type="ECO:0000256" key="1">
    <source>
        <dbReference type="PROSITE-ProRule" id="PRU00325"/>
    </source>
</evidence>
<dbReference type="RefSeq" id="WP_173178789.1">
    <property type="nucleotide sequence ID" value="NZ_AP023189.1"/>
</dbReference>
<evidence type="ECO:0000313" key="6">
    <source>
        <dbReference type="Proteomes" id="UP000509383"/>
    </source>
</evidence>